<dbReference type="OrthoDB" id="9826641at2759"/>
<evidence type="ECO:0000313" key="12">
    <source>
        <dbReference type="Proteomes" id="UP000288216"/>
    </source>
</evidence>
<feature type="transmembrane region" description="Helical" evidence="8">
    <location>
        <begin position="345"/>
        <end position="367"/>
    </location>
</feature>
<evidence type="ECO:0000256" key="3">
    <source>
        <dbReference type="ARBA" id="ARBA00022729"/>
    </source>
</evidence>
<name>A0A401P2W9_SCYTO</name>
<comment type="subcellular location">
    <subcellularLocation>
        <location evidence="1">Membrane</location>
        <topology evidence="1">Single-pass type I membrane protein</topology>
    </subcellularLocation>
</comment>
<dbReference type="CDD" id="cd00063">
    <property type="entry name" value="FN3"/>
    <property type="match status" value="1"/>
</dbReference>
<sequence length="383" mass="43738">MDLDNIVAFLAIILWPTAGSEMLTSVDPPTDLQVTDLGHLGSLHIRWKAPLILTSKRLCVVRYMLSYCNVDSTNCKRVITKQLEYTDGFNLNKGIKVKIQTFVKDQCTNGTKLHSDWAETVYRPSMEGHVDSKVRDLQCIVYNLEYMDCRWQNGLSAPNATSYRLYYWHEELDETTECNHYIRNQESIVGCHFLSDNLIEFSDFNICINGSSTMGPVRPAYYTLQLQDLVKVAAPDQINLTSSRTDTIYVQWKPPASKIKPHCLKYEVQFRGKSSDWQTKVIPEPVTSTTLKVTTKAMHCVRVRATVNMFCADKSIWSDWGSIQCLTEPSDGGEDVIKHNFLAELIVLMALVLFTLVLCIGTLYSWIRWKRLVAKKKLNILLS</sequence>
<dbReference type="PROSITE" id="PS50853">
    <property type="entry name" value="FN3"/>
    <property type="match status" value="1"/>
</dbReference>
<evidence type="ECO:0000256" key="6">
    <source>
        <dbReference type="ARBA" id="ARBA00023170"/>
    </source>
</evidence>
<keyword evidence="7" id="KW-0325">Glycoprotein</keyword>
<evidence type="ECO:0000256" key="7">
    <source>
        <dbReference type="ARBA" id="ARBA00023180"/>
    </source>
</evidence>
<dbReference type="Pfam" id="PF09240">
    <property type="entry name" value="IL6Ra-bind"/>
    <property type="match status" value="1"/>
</dbReference>
<dbReference type="EMBL" id="BFAA01000148">
    <property type="protein sequence ID" value="GCB67457.1"/>
    <property type="molecule type" value="Genomic_DNA"/>
</dbReference>
<gene>
    <name evidence="11" type="ORF">scyTo_0000733</name>
</gene>
<proteinExistence type="predicted"/>
<evidence type="ECO:0000313" key="11">
    <source>
        <dbReference type="EMBL" id="GCB67457.1"/>
    </source>
</evidence>
<evidence type="ECO:0000256" key="5">
    <source>
        <dbReference type="ARBA" id="ARBA00023136"/>
    </source>
</evidence>
<keyword evidence="2 8" id="KW-0812">Transmembrane</keyword>
<dbReference type="AlphaFoldDB" id="A0A401P2W9"/>
<accession>A0A401P2W9</accession>
<dbReference type="SUPFAM" id="SSF49265">
    <property type="entry name" value="Fibronectin type III"/>
    <property type="match status" value="3"/>
</dbReference>
<dbReference type="OMA" id="SQCIKSQ"/>
<dbReference type="PANTHER" id="PTHR23037">
    <property type="entry name" value="CYTOKINE RECEPTOR"/>
    <property type="match status" value="1"/>
</dbReference>
<evidence type="ECO:0000256" key="2">
    <source>
        <dbReference type="ARBA" id="ARBA00022692"/>
    </source>
</evidence>
<keyword evidence="4 8" id="KW-1133">Transmembrane helix</keyword>
<evidence type="ECO:0000256" key="1">
    <source>
        <dbReference type="ARBA" id="ARBA00004479"/>
    </source>
</evidence>
<feature type="signal peptide" evidence="9">
    <location>
        <begin position="1"/>
        <end position="19"/>
    </location>
</feature>
<dbReference type="Gene3D" id="2.60.40.10">
    <property type="entry name" value="Immunoglobulins"/>
    <property type="match status" value="3"/>
</dbReference>
<evidence type="ECO:0000256" key="8">
    <source>
        <dbReference type="SAM" id="Phobius"/>
    </source>
</evidence>
<keyword evidence="3 9" id="KW-0732">Signal</keyword>
<dbReference type="STRING" id="75743.A0A401P2W9"/>
<evidence type="ECO:0000256" key="4">
    <source>
        <dbReference type="ARBA" id="ARBA00022989"/>
    </source>
</evidence>
<dbReference type="PANTHER" id="PTHR23037:SF45">
    <property type="entry name" value="INTERLEUKIN 13 RECEPTOR SUBUNIT ALPHA 2"/>
    <property type="match status" value="1"/>
</dbReference>
<feature type="chain" id="PRO_5019079527" description="Fibronectin type-III domain-containing protein" evidence="9">
    <location>
        <begin position="20"/>
        <end position="383"/>
    </location>
</feature>
<keyword evidence="6" id="KW-0675">Receptor</keyword>
<dbReference type="InterPro" id="IPR003961">
    <property type="entry name" value="FN3_dom"/>
</dbReference>
<dbReference type="GO" id="GO:0009897">
    <property type="term" value="C:external side of plasma membrane"/>
    <property type="evidence" value="ECO:0007669"/>
    <property type="project" value="TreeGrafter"/>
</dbReference>
<dbReference type="GO" id="GO:0004896">
    <property type="term" value="F:cytokine receptor activity"/>
    <property type="evidence" value="ECO:0007669"/>
    <property type="project" value="TreeGrafter"/>
</dbReference>
<organism evidence="11 12">
    <name type="scientific">Scyliorhinus torazame</name>
    <name type="common">Cloudy catshark</name>
    <name type="synonym">Catulus torazame</name>
    <dbReference type="NCBI Taxonomy" id="75743"/>
    <lineage>
        <taxon>Eukaryota</taxon>
        <taxon>Metazoa</taxon>
        <taxon>Chordata</taxon>
        <taxon>Craniata</taxon>
        <taxon>Vertebrata</taxon>
        <taxon>Chondrichthyes</taxon>
        <taxon>Elasmobranchii</taxon>
        <taxon>Galeomorphii</taxon>
        <taxon>Galeoidea</taxon>
        <taxon>Carcharhiniformes</taxon>
        <taxon>Scyliorhinidae</taxon>
        <taxon>Scyliorhinus</taxon>
    </lineage>
</organism>
<dbReference type="InterPro" id="IPR036116">
    <property type="entry name" value="FN3_sf"/>
</dbReference>
<feature type="domain" description="Fibronectin type-III" evidence="10">
    <location>
        <begin position="234"/>
        <end position="330"/>
    </location>
</feature>
<protein>
    <recommendedName>
        <fullName evidence="10">Fibronectin type-III domain-containing protein</fullName>
    </recommendedName>
</protein>
<dbReference type="InterPro" id="IPR013783">
    <property type="entry name" value="Ig-like_fold"/>
</dbReference>
<keyword evidence="5 8" id="KW-0472">Membrane</keyword>
<evidence type="ECO:0000259" key="10">
    <source>
        <dbReference type="PROSITE" id="PS50853"/>
    </source>
</evidence>
<reference evidence="11 12" key="1">
    <citation type="journal article" date="2018" name="Nat. Ecol. Evol.">
        <title>Shark genomes provide insights into elasmobranch evolution and the origin of vertebrates.</title>
        <authorList>
            <person name="Hara Y"/>
            <person name="Yamaguchi K"/>
            <person name="Onimaru K"/>
            <person name="Kadota M"/>
            <person name="Koyanagi M"/>
            <person name="Keeley SD"/>
            <person name="Tatsumi K"/>
            <person name="Tanaka K"/>
            <person name="Motone F"/>
            <person name="Kageyama Y"/>
            <person name="Nozu R"/>
            <person name="Adachi N"/>
            <person name="Nishimura O"/>
            <person name="Nakagawa R"/>
            <person name="Tanegashima C"/>
            <person name="Kiyatake I"/>
            <person name="Matsumoto R"/>
            <person name="Murakumo K"/>
            <person name="Nishida K"/>
            <person name="Terakita A"/>
            <person name="Kuratani S"/>
            <person name="Sato K"/>
            <person name="Hyodo S Kuraku.S."/>
        </authorList>
    </citation>
    <scope>NUCLEOTIDE SEQUENCE [LARGE SCALE GENOMIC DNA]</scope>
</reference>
<evidence type="ECO:0000256" key="9">
    <source>
        <dbReference type="SAM" id="SignalP"/>
    </source>
</evidence>
<dbReference type="InterPro" id="IPR015321">
    <property type="entry name" value="TypeI_recpt_CBD"/>
</dbReference>
<comment type="caution">
    <text evidence="11">The sequence shown here is derived from an EMBL/GenBank/DDBJ whole genome shotgun (WGS) entry which is preliminary data.</text>
</comment>
<dbReference type="Proteomes" id="UP000288216">
    <property type="component" value="Unassembled WGS sequence"/>
</dbReference>
<keyword evidence="12" id="KW-1185">Reference proteome</keyword>